<evidence type="ECO:0000259" key="3">
    <source>
        <dbReference type="PROSITE" id="PS51462"/>
    </source>
</evidence>
<comment type="cofactor">
    <cofactor evidence="1">
        <name>Mg(2+)</name>
        <dbReference type="ChEBI" id="CHEBI:18420"/>
    </cofactor>
</comment>
<dbReference type="PANTHER" id="PTHR43046:SF16">
    <property type="entry name" value="ADP-RIBOSE PYROPHOSPHATASE YJHB-RELATED"/>
    <property type="match status" value="1"/>
</dbReference>
<dbReference type="InterPro" id="IPR015797">
    <property type="entry name" value="NUDIX_hydrolase-like_dom_sf"/>
</dbReference>
<dbReference type="AlphaFoldDB" id="A0A4Q2RSN1"/>
<dbReference type="GO" id="GO:0016787">
    <property type="term" value="F:hydrolase activity"/>
    <property type="evidence" value="ECO:0007669"/>
    <property type="project" value="UniProtKB-KW"/>
</dbReference>
<dbReference type="InterPro" id="IPR000086">
    <property type="entry name" value="NUDIX_hydrolase_dom"/>
</dbReference>
<dbReference type="PANTHER" id="PTHR43046">
    <property type="entry name" value="GDP-MANNOSE MANNOSYL HYDROLASE"/>
    <property type="match status" value="1"/>
</dbReference>
<organism evidence="4 5">
    <name type="scientific">Nocardioides glacieisoli</name>
    <dbReference type="NCBI Taxonomy" id="1168730"/>
    <lineage>
        <taxon>Bacteria</taxon>
        <taxon>Bacillati</taxon>
        <taxon>Actinomycetota</taxon>
        <taxon>Actinomycetes</taxon>
        <taxon>Propionibacteriales</taxon>
        <taxon>Nocardioidaceae</taxon>
        <taxon>Nocardioides</taxon>
    </lineage>
</organism>
<evidence type="ECO:0000313" key="4">
    <source>
        <dbReference type="EMBL" id="RYB91576.1"/>
    </source>
</evidence>
<keyword evidence="5" id="KW-1185">Reference proteome</keyword>
<evidence type="ECO:0000256" key="2">
    <source>
        <dbReference type="ARBA" id="ARBA00022801"/>
    </source>
</evidence>
<dbReference type="RefSeq" id="WP_129474999.1">
    <property type="nucleotide sequence ID" value="NZ_SDWS01000003.1"/>
</dbReference>
<dbReference type="Pfam" id="PF00293">
    <property type="entry name" value="NUDIX"/>
    <property type="match status" value="1"/>
</dbReference>
<proteinExistence type="predicted"/>
<protein>
    <submittedName>
        <fullName evidence="4">NUDIX domain-containing protein</fullName>
    </submittedName>
</protein>
<dbReference type="PROSITE" id="PS51462">
    <property type="entry name" value="NUDIX"/>
    <property type="match status" value="1"/>
</dbReference>
<sequence>MTLHADARAVLAGWTPPSARDAELRDRFVAHLDAEPEGMTRACLPDHLTAGTIVLTPEADAVLLNHHRKANGWFAFGGHCEPGDSTLAGVALREAHEESGLTDLDFDPVPLDLDEHEVLFCAPGTKVHHLDVRFLATAARGSRHAVSEESLDVRWWPVDALPEIYPDMRRLIGDAVARLCGRG</sequence>
<dbReference type="EMBL" id="SDWS01000003">
    <property type="protein sequence ID" value="RYB91576.1"/>
    <property type="molecule type" value="Genomic_DNA"/>
</dbReference>
<evidence type="ECO:0000256" key="1">
    <source>
        <dbReference type="ARBA" id="ARBA00001946"/>
    </source>
</evidence>
<keyword evidence="2" id="KW-0378">Hydrolase</keyword>
<gene>
    <name evidence="4" type="ORF">EUA06_09725</name>
</gene>
<evidence type="ECO:0000313" key="5">
    <source>
        <dbReference type="Proteomes" id="UP000291838"/>
    </source>
</evidence>
<dbReference type="Proteomes" id="UP000291838">
    <property type="component" value="Unassembled WGS sequence"/>
</dbReference>
<accession>A0A4Q2RSN1</accession>
<comment type="caution">
    <text evidence="4">The sequence shown here is derived from an EMBL/GenBank/DDBJ whole genome shotgun (WGS) entry which is preliminary data.</text>
</comment>
<dbReference type="CDD" id="cd03674">
    <property type="entry name" value="NUDIX_Hydrolase"/>
    <property type="match status" value="1"/>
</dbReference>
<reference evidence="4 5" key="1">
    <citation type="submission" date="2019-01" db="EMBL/GenBank/DDBJ databases">
        <title>Novel species of Nocardioides.</title>
        <authorList>
            <person name="Liu Q."/>
            <person name="Xin Y.-H."/>
        </authorList>
    </citation>
    <scope>NUCLEOTIDE SEQUENCE [LARGE SCALE GENOMIC DNA]</scope>
    <source>
        <strain evidence="4 5">HLT3-15</strain>
    </source>
</reference>
<dbReference type="Gene3D" id="3.90.79.10">
    <property type="entry name" value="Nucleoside Triphosphate Pyrophosphohydrolase"/>
    <property type="match status" value="1"/>
</dbReference>
<feature type="domain" description="Nudix hydrolase" evidence="3">
    <location>
        <begin position="45"/>
        <end position="178"/>
    </location>
</feature>
<dbReference type="SUPFAM" id="SSF55811">
    <property type="entry name" value="Nudix"/>
    <property type="match status" value="1"/>
</dbReference>
<name>A0A4Q2RSN1_9ACTN</name>
<dbReference type="OrthoDB" id="129709at2"/>